<evidence type="ECO:0000313" key="2">
    <source>
        <dbReference type="EMBL" id="GAF74083.1"/>
    </source>
</evidence>
<sequence length="151" mass="16681">MFYRLLPKTGSHIQNGKEYKAGDIVDSEMDLVTKFAGKFEKVYDGDVEDTGAISPNIVVPADEDSDNVRTKSETSSSKKSKKKTKKADVDVTSDYPTAEDIGVVVMKKTKPNGVWFNVLDPDDDNAKMNPKLLRADAVVAFIESITEEDED</sequence>
<proteinExistence type="predicted"/>
<protein>
    <submittedName>
        <fullName evidence="2">Uncharacterized protein</fullName>
    </submittedName>
</protein>
<dbReference type="EMBL" id="BARS01009397">
    <property type="protein sequence ID" value="GAF74083.1"/>
    <property type="molecule type" value="Genomic_DNA"/>
</dbReference>
<dbReference type="AlphaFoldDB" id="X0RZ79"/>
<reference evidence="2" key="1">
    <citation type="journal article" date="2014" name="Front. Microbiol.">
        <title>High frequency of phylogenetically diverse reductive dehalogenase-homologous genes in deep subseafloor sedimentary metagenomes.</title>
        <authorList>
            <person name="Kawai M."/>
            <person name="Futagami T."/>
            <person name="Toyoda A."/>
            <person name="Takaki Y."/>
            <person name="Nishi S."/>
            <person name="Hori S."/>
            <person name="Arai W."/>
            <person name="Tsubouchi T."/>
            <person name="Morono Y."/>
            <person name="Uchiyama I."/>
            <person name="Ito T."/>
            <person name="Fujiyama A."/>
            <person name="Inagaki F."/>
            <person name="Takami H."/>
        </authorList>
    </citation>
    <scope>NUCLEOTIDE SEQUENCE</scope>
    <source>
        <strain evidence="2">Expedition CK06-06</strain>
    </source>
</reference>
<organism evidence="2">
    <name type="scientific">marine sediment metagenome</name>
    <dbReference type="NCBI Taxonomy" id="412755"/>
    <lineage>
        <taxon>unclassified sequences</taxon>
        <taxon>metagenomes</taxon>
        <taxon>ecological metagenomes</taxon>
    </lineage>
</organism>
<comment type="caution">
    <text evidence="2">The sequence shown here is derived from an EMBL/GenBank/DDBJ whole genome shotgun (WGS) entry which is preliminary data.</text>
</comment>
<gene>
    <name evidence="2" type="ORF">S01H1_17680</name>
</gene>
<feature type="region of interest" description="Disordered" evidence="1">
    <location>
        <begin position="48"/>
        <end position="90"/>
    </location>
</feature>
<name>X0RZ79_9ZZZZ</name>
<evidence type="ECO:0000256" key="1">
    <source>
        <dbReference type="SAM" id="MobiDB-lite"/>
    </source>
</evidence>
<accession>X0RZ79</accession>